<evidence type="ECO:0000313" key="3">
    <source>
        <dbReference type="WBParaSite" id="TCLT_0000078101-mRNA-1"/>
    </source>
</evidence>
<name>A0A0N5CL09_THECL</name>
<dbReference type="OrthoDB" id="5831507at2759"/>
<proteinExistence type="predicted"/>
<organism evidence="3">
    <name type="scientific">Thelazia callipaeda</name>
    <name type="common">Oriental eyeworm</name>
    <name type="synonym">Parasitic nematode</name>
    <dbReference type="NCBI Taxonomy" id="103827"/>
    <lineage>
        <taxon>Eukaryota</taxon>
        <taxon>Metazoa</taxon>
        <taxon>Ecdysozoa</taxon>
        <taxon>Nematoda</taxon>
        <taxon>Chromadorea</taxon>
        <taxon>Rhabditida</taxon>
        <taxon>Spirurina</taxon>
        <taxon>Spiruromorpha</taxon>
        <taxon>Thelazioidea</taxon>
        <taxon>Thelaziidae</taxon>
        <taxon>Thelazia</taxon>
    </lineage>
</organism>
<dbReference type="EMBL" id="UYYF01000068">
    <property type="protein sequence ID" value="VDM95888.1"/>
    <property type="molecule type" value="Genomic_DNA"/>
</dbReference>
<reference evidence="1 2" key="2">
    <citation type="submission" date="2018-11" db="EMBL/GenBank/DDBJ databases">
        <authorList>
            <consortium name="Pathogen Informatics"/>
        </authorList>
    </citation>
    <scope>NUCLEOTIDE SEQUENCE [LARGE SCALE GENOMIC DNA]</scope>
</reference>
<keyword evidence="2" id="KW-1185">Reference proteome</keyword>
<evidence type="ECO:0000313" key="2">
    <source>
        <dbReference type="Proteomes" id="UP000276776"/>
    </source>
</evidence>
<reference evidence="3" key="1">
    <citation type="submission" date="2017-02" db="UniProtKB">
        <authorList>
            <consortium name="WormBaseParasite"/>
        </authorList>
    </citation>
    <scope>IDENTIFICATION</scope>
</reference>
<evidence type="ECO:0000313" key="1">
    <source>
        <dbReference type="EMBL" id="VDM95888.1"/>
    </source>
</evidence>
<accession>A0A0N5CL09</accession>
<dbReference type="WBParaSite" id="TCLT_0000078101-mRNA-1">
    <property type="protein sequence ID" value="TCLT_0000078101-mRNA-1"/>
    <property type="gene ID" value="TCLT_0000078101"/>
</dbReference>
<dbReference type="AlphaFoldDB" id="A0A0N5CL09"/>
<dbReference type="Proteomes" id="UP000276776">
    <property type="component" value="Unassembled WGS sequence"/>
</dbReference>
<sequence>MASARHSEQPQVRSEFIALLSSHFLLREIAFNYSIVRNILVHYGKCKCSAGCRNISGSQATNGNNETNQSIQRLITTSFLDGYVVRKVEAMNGRIYLPRFRRNYWLGTRYYYMKFNIFYLFLFNLSGLRCQKYVEYCCGLTCCLNESISNLNGLSLYRKVLGPLNRASVFQFQILVFVFICCCLQN</sequence>
<protein>
    <submittedName>
        <fullName evidence="3">CX domain-containing protein</fullName>
    </submittedName>
</protein>
<gene>
    <name evidence="1" type="ORF">TCLT_LOCUS782</name>
</gene>